<dbReference type="Proteomes" id="UP000295023">
    <property type="component" value="Unassembled WGS sequence"/>
</dbReference>
<feature type="region of interest" description="Disordered" evidence="1">
    <location>
        <begin position="1"/>
        <end position="20"/>
    </location>
</feature>
<dbReference type="Pfam" id="PF03704">
    <property type="entry name" value="BTAD"/>
    <property type="match status" value="1"/>
</dbReference>
<protein>
    <recommendedName>
        <fullName evidence="2">Bacterial transcriptional activator domain-containing protein</fullName>
    </recommendedName>
</protein>
<dbReference type="InterPro" id="IPR051677">
    <property type="entry name" value="AfsR-DnrI-RedD_regulator"/>
</dbReference>
<dbReference type="InterPro" id="IPR036388">
    <property type="entry name" value="WH-like_DNA-bd_sf"/>
</dbReference>
<reference evidence="3 4" key="1">
    <citation type="submission" date="2019-03" db="EMBL/GenBank/DDBJ databases">
        <title>Paracraurococcus aquatilis NE82 genome sequence.</title>
        <authorList>
            <person name="Zhao Y."/>
            <person name="Du Z."/>
        </authorList>
    </citation>
    <scope>NUCLEOTIDE SEQUENCE [LARGE SCALE GENOMIC DNA]</scope>
    <source>
        <strain evidence="3 4">NE82</strain>
    </source>
</reference>
<proteinExistence type="predicted"/>
<dbReference type="Gene3D" id="1.25.40.10">
    <property type="entry name" value="Tetratricopeptide repeat domain"/>
    <property type="match status" value="1"/>
</dbReference>
<evidence type="ECO:0000256" key="1">
    <source>
        <dbReference type="SAM" id="MobiDB-lite"/>
    </source>
</evidence>
<dbReference type="SMART" id="SM01043">
    <property type="entry name" value="BTAD"/>
    <property type="match status" value="1"/>
</dbReference>
<sequence>MGDSLTVAEMSRPAAGAPAAAPGPLLRLVLIGRMEAWSLASVPALPRSRKARALLAILGLAVGAPVPRARLGALLWSRGGEEQRRTSLRQALHELQAALAEGGGPAVLATRDALALPAGLVWVDAVEVACAGAARPGALDLLNAELLADLDGIDPAFDAWLAAERWRLRTHATTEAATLLTLARGAEAVAAAARRLLGIDPSRETAWRSLIRAELERGDRGAALAAYEACRGALAARPGAAPSPETEALVQAIRDGGLLPEVPEPAPRRATARGARLGVLPLALLGCEAAAHLSTGLAEEITAALAVLRWIFVVDSASLAAAAGRSGPEEAARQLGLDFLLAGTVQRAGSRIRVTLRLTDLREAGGVVWGQRFDREADDLLALQDEVAAAVVARIDPEILLIEATRASARGQVGASAYDLLLRAIPAMHRLEREGFGAARQWLREAMALEPDYAPAHAWAAYWHLLMLGQGWYMGDAAAGMAEAERLASRAIALDPLDAQALTILGHVQAFLHHRMEEAVALHRRALSLNPNLAMAWVFLGMAESYLGEHATALRRLDRYRELAPCHPHAFFLDAARTIPLLLLGRHAEAAEVCSAAIALQPGFSFPYKVRLAALGHLGRVADAAEVRARLLAIEPGFTVAQALARTPLRRPVDRAHYERGLRLGGLA</sequence>
<organism evidence="3 4">
    <name type="scientific">Roseicella aquatilis</name>
    <dbReference type="NCBI Taxonomy" id="2527868"/>
    <lineage>
        <taxon>Bacteria</taxon>
        <taxon>Pseudomonadati</taxon>
        <taxon>Pseudomonadota</taxon>
        <taxon>Alphaproteobacteria</taxon>
        <taxon>Acetobacterales</taxon>
        <taxon>Roseomonadaceae</taxon>
        <taxon>Roseicella</taxon>
    </lineage>
</organism>
<dbReference type="EMBL" id="SKBM01000029">
    <property type="protein sequence ID" value="TCZ55100.1"/>
    <property type="molecule type" value="Genomic_DNA"/>
</dbReference>
<evidence type="ECO:0000313" key="4">
    <source>
        <dbReference type="Proteomes" id="UP000295023"/>
    </source>
</evidence>
<evidence type="ECO:0000259" key="2">
    <source>
        <dbReference type="SMART" id="SM01043"/>
    </source>
</evidence>
<dbReference type="OrthoDB" id="7888886at2"/>
<gene>
    <name evidence="3" type="ORF">EXY23_22350</name>
</gene>
<dbReference type="InterPro" id="IPR011990">
    <property type="entry name" value="TPR-like_helical_dom_sf"/>
</dbReference>
<dbReference type="InterPro" id="IPR005158">
    <property type="entry name" value="BTAD"/>
</dbReference>
<evidence type="ECO:0000313" key="3">
    <source>
        <dbReference type="EMBL" id="TCZ55100.1"/>
    </source>
</evidence>
<dbReference type="AlphaFoldDB" id="A0A4R4D601"/>
<dbReference type="SUPFAM" id="SSF48452">
    <property type="entry name" value="TPR-like"/>
    <property type="match status" value="2"/>
</dbReference>
<keyword evidence="4" id="KW-1185">Reference proteome</keyword>
<dbReference type="Gene3D" id="1.10.10.10">
    <property type="entry name" value="Winged helix-like DNA-binding domain superfamily/Winged helix DNA-binding domain"/>
    <property type="match status" value="1"/>
</dbReference>
<dbReference type="Gene3D" id="3.40.50.10070">
    <property type="entry name" value="TolB, N-terminal domain"/>
    <property type="match status" value="1"/>
</dbReference>
<name>A0A4R4D601_9PROT</name>
<dbReference type="RefSeq" id="WP_132295002.1">
    <property type="nucleotide sequence ID" value="NZ_SKBM01000029.1"/>
</dbReference>
<comment type="caution">
    <text evidence="3">The sequence shown here is derived from an EMBL/GenBank/DDBJ whole genome shotgun (WGS) entry which is preliminary data.</text>
</comment>
<dbReference type="PANTHER" id="PTHR35807">
    <property type="entry name" value="TRANSCRIPTIONAL REGULATOR REDD-RELATED"/>
    <property type="match status" value="1"/>
</dbReference>
<feature type="domain" description="Bacterial transcriptional activator" evidence="2">
    <location>
        <begin position="123"/>
        <end position="254"/>
    </location>
</feature>
<accession>A0A4R4D601</accession>